<feature type="compositionally biased region" description="Basic and acidic residues" evidence="3">
    <location>
        <begin position="380"/>
        <end position="393"/>
    </location>
</feature>
<evidence type="ECO:0000313" key="5">
    <source>
        <dbReference type="EMBL" id="RSJ91582.1"/>
    </source>
</evidence>
<evidence type="ECO:0000256" key="3">
    <source>
        <dbReference type="SAM" id="MobiDB-lite"/>
    </source>
</evidence>
<dbReference type="InterPro" id="IPR027607">
    <property type="entry name" value="Surf_Exclu_SEC10/PgrA"/>
</dbReference>
<organism evidence="5 6">
    <name type="scientific">Streptococcus mitis</name>
    <dbReference type="NCBI Taxonomy" id="28037"/>
    <lineage>
        <taxon>Bacteria</taxon>
        <taxon>Bacillati</taxon>
        <taxon>Bacillota</taxon>
        <taxon>Bacilli</taxon>
        <taxon>Lactobacillales</taxon>
        <taxon>Streptococcaceae</taxon>
        <taxon>Streptococcus</taxon>
        <taxon>Streptococcus mitis group</taxon>
    </lineage>
</organism>
<keyword evidence="4" id="KW-0732">Signal</keyword>
<dbReference type="RefSeq" id="WP_125429748.1">
    <property type="nucleotide sequence ID" value="NZ_RJPV01000001.1"/>
</dbReference>
<feature type="compositionally biased region" description="Low complexity" evidence="3">
    <location>
        <begin position="394"/>
        <end position="404"/>
    </location>
</feature>
<keyword evidence="1" id="KW-0677">Repeat</keyword>
<dbReference type="PROSITE" id="PS51257">
    <property type="entry name" value="PROKAR_LIPOPROTEIN"/>
    <property type="match status" value="1"/>
</dbReference>
<accession>A0A3R9KP15</accession>
<dbReference type="PROSITE" id="PS51170">
    <property type="entry name" value="CW"/>
    <property type="match status" value="1"/>
</dbReference>
<dbReference type="NCBIfam" id="TIGR04320">
    <property type="entry name" value="Surf_Exclu_PgrA"/>
    <property type="match status" value="1"/>
</dbReference>
<dbReference type="Proteomes" id="UP000271977">
    <property type="component" value="Unassembled WGS sequence"/>
</dbReference>
<evidence type="ECO:0000256" key="2">
    <source>
        <dbReference type="PROSITE-ProRule" id="PRU00591"/>
    </source>
</evidence>
<evidence type="ECO:0000313" key="6">
    <source>
        <dbReference type="Proteomes" id="UP000271977"/>
    </source>
</evidence>
<feature type="compositionally biased region" description="Basic and acidic residues" evidence="3">
    <location>
        <begin position="340"/>
        <end position="351"/>
    </location>
</feature>
<dbReference type="EC" id="3.2.1.96" evidence="5"/>
<dbReference type="Pfam" id="PF01473">
    <property type="entry name" value="Choline_bind_1"/>
    <property type="match status" value="1"/>
</dbReference>
<evidence type="ECO:0000256" key="1">
    <source>
        <dbReference type="ARBA" id="ARBA00022737"/>
    </source>
</evidence>
<evidence type="ECO:0000256" key="4">
    <source>
        <dbReference type="SAM" id="SignalP"/>
    </source>
</evidence>
<proteinExistence type="predicted"/>
<feature type="repeat" description="Cell wall-binding" evidence="2">
    <location>
        <begin position="525"/>
        <end position="544"/>
    </location>
</feature>
<feature type="region of interest" description="Disordered" evidence="3">
    <location>
        <begin position="375"/>
        <end position="426"/>
    </location>
</feature>
<dbReference type="GO" id="GO:0033925">
    <property type="term" value="F:mannosyl-glycoprotein endo-beta-N-acetylglucosaminidase activity"/>
    <property type="evidence" value="ECO:0007669"/>
    <property type="project" value="UniProtKB-EC"/>
</dbReference>
<keyword evidence="5" id="KW-0378">Hydrolase</keyword>
<dbReference type="SUPFAM" id="SSF69360">
    <property type="entry name" value="Cell wall binding repeat"/>
    <property type="match status" value="1"/>
</dbReference>
<dbReference type="AlphaFoldDB" id="A0A3R9KP15"/>
<dbReference type="Gene3D" id="2.10.270.10">
    <property type="entry name" value="Cholin Binding"/>
    <property type="match status" value="2"/>
</dbReference>
<reference evidence="5 6" key="1">
    <citation type="submission" date="2018-11" db="EMBL/GenBank/DDBJ databases">
        <title>Species Designations Belie Phenotypic and Genotypic Heterogeneity in Oral Streptococci.</title>
        <authorList>
            <person name="Velsko I."/>
        </authorList>
    </citation>
    <scope>NUCLEOTIDE SEQUENCE [LARGE SCALE GENOMIC DNA]</scope>
    <source>
        <strain evidence="5 6">BCC30</strain>
    </source>
</reference>
<feature type="chain" id="PRO_5018614643" evidence="4">
    <location>
        <begin position="26"/>
        <end position="603"/>
    </location>
</feature>
<keyword evidence="5" id="KW-0326">Glycosidase</keyword>
<gene>
    <name evidence="5" type="primary">lytB_2</name>
    <name evidence="5" type="ORF">D8789_01190</name>
</gene>
<feature type="signal peptide" evidence="4">
    <location>
        <begin position="1"/>
        <end position="25"/>
    </location>
</feature>
<protein>
    <submittedName>
        <fullName evidence="5">Putative endo-beta-N-acetylglucosaminidase</fullName>
        <ecNumber evidence="5">3.2.1.96</ecNumber>
    </submittedName>
</protein>
<dbReference type="InterPro" id="IPR018337">
    <property type="entry name" value="Cell_wall/Cho-bd_repeat"/>
</dbReference>
<dbReference type="EMBL" id="RJPV01000001">
    <property type="protein sequence ID" value="RSJ91582.1"/>
    <property type="molecule type" value="Genomic_DNA"/>
</dbReference>
<comment type="caution">
    <text evidence="5">The sequence shown here is derived from an EMBL/GenBank/DDBJ whole genome shotgun (WGS) entry which is preliminary data.</text>
</comment>
<name>A0A3R9KP15_STRMT</name>
<sequence>MNFKRSFALISTATLLAFSCSVVHADSARQSKIKELDGQRSELAKKNGVTGYLADGRWYSLLEGENKVDSLKKQVEALKVPYSEKNTIKVSSEYAKALKDNFNLKKSEGERERAEEILKSESAKLVLQKNNFVTVSSDEVEVYDLDNLPKDVVIELNYFALDMINQVRRQMGTPELTLAQSSIDFASKLSAKVKEANRGISDWHYVKGINEVASEYGLPTSGKEQEEKEYGYQYYENSAGSFSVSKQSTKAELKRAIYDAILRFLYDGDEFLHANSISGVNWGEPNKAEYFGFSMNLLKDGTEMSFITVSDDQLSKSTKKNFSTKTPANTTESNRKSTLGKKEKELESEKGKLEKLQLSYKEYEKISKEIDKLNEEEEKEKERIRKEKQDKKNSSTTKPSQSTQKQDEPKPNVSAPKQDKPVASKNGWLKENGSWYFYNAGKRLTNTWKGSYYLKSDGRMAESEWIYDNSYKAWYYLKSNGVYVRDSWQGSYYLKSNGKMADKEWIYDNYYQSWFYLKEGGAYVNHQWLKIDGVWYYFKSGGYMVSNAWQGSYYLKSSGAMAVNEWIYDSYWGGWYYLKSDGSYARNEIVQGKYRVDYSGKWV</sequence>
<feature type="region of interest" description="Disordered" evidence="3">
    <location>
        <begin position="317"/>
        <end position="351"/>
    </location>
</feature>
<dbReference type="Pfam" id="PF19085">
    <property type="entry name" value="Choline_bind_2"/>
    <property type="match status" value="2"/>
</dbReference>